<dbReference type="EMBL" id="AP022869">
    <property type="protein sequence ID" value="BCB70823.1"/>
    <property type="molecule type" value="Genomic_DNA"/>
</dbReference>
<dbReference type="Proteomes" id="UP000501053">
    <property type="component" value="Chromosome"/>
</dbReference>
<protein>
    <submittedName>
        <fullName evidence="1">Uncharacterized protein</fullName>
    </submittedName>
</protein>
<evidence type="ECO:0000313" key="1">
    <source>
        <dbReference type="EMBL" id="BCB70823.1"/>
    </source>
</evidence>
<sequence length="66" mass="7152">MPIAPGNYPIIEPNTPLGRALVEFFDVLVPVYGSGEKGGASRLLYSVAVRFISTHKLEAVPILTLR</sequence>
<proteinExistence type="predicted"/>
<name>A0A6F8XBS6_9GAMM</name>
<gene>
    <name evidence="1" type="ORF">HMEPL2_11740</name>
</gene>
<dbReference type="AlphaFoldDB" id="A0A6F8XBS6"/>
<accession>A0A6F8XBS6</accession>
<evidence type="ECO:0000313" key="2">
    <source>
        <dbReference type="Proteomes" id="UP000501053"/>
    </source>
</evidence>
<organism evidence="1 2">
    <name type="scientific">Vreelandella aquamarina</name>
    <dbReference type="NCBI Taxonomy" id="77097"/>
    <lineage>
        <taxon>Bacteria</taxon>
        <taxon>Pseudomonadati</taxon>
        <taxon>Pseudomonadota</taxon>
        <taxon>Gammaproteobacteria</taxon>
        <taxon>Oceanospirillales</taxon>
        <taxon>Halomonadaceae</taxon>
        <taxon>Vreelandella</taxon>
    </lineage>
</organism>
<reference evidence="1 2" key="1">
    <citation type="submission" date="2020-03" db="EMBL/GenBank/DDBJ databases">
        <title>Complete Genome Sequence of Halomonas meridiana strain Eplume2, isolated from hydrothermal-plume in the north east Pacific Ocean.</title>
        <authorList>
            <person name="Kurihara Y."/>
            <person name="Kawai S."/>
            <person name="Sakai A."/>
            <person name="Galipon J."/>
            <person name="Arakawa K."/>
        </authorList>
    </citation>
    <scope>NUCLEOTIDE SEQUENCE [LARGE SCALE GENOMIC DNA]</scope>
    <source>
        <strain evidence="1 2">Eplume2</strain>
    </source>
</reference>
<keyword evidence="2" id="KW-1185">Reference proteome</keyword>